<reference evidence="10" key="2">
    <citation type="journal article" date="2017" name="J. Anim. Genet.">
        <title>Multiple reference genome sequences of hot pepper reveal the massive evolution of plant disease resistance genes by retroduplication.</title>
        <authorList>
            <person name="Kim S."/>
            <person name="Park J."/>
            <person name="Yeom S.-I."/>
            <person name="Kim Y.-M."/>
            <person name="Seo E."/>
            <person name="Kim K.-T."/>
            <person name="Kim M.-S."/>
            <person name="Lee J.M."/>
            <person name="Cheong K."/>
            <person name="Shin H.-S."/>
            <person name="Kim S.-B."/>
            <person name="Han K."/>
            <person name="Lee J."/>
            <person name="Park M."/>
            <person name="Lee H.-A."/>
            <person name="Lee H.-Y."/>
            <person name="Lee Y."/>
            <person name="Oh S."/>
            <person name="Lee J.H."/>
            <person name="Choi E."/>
            <person name="Choi E."/>
            <person name="Lee S.E."/>
            <person name="Jeon J."/>
            <person name="Kim H."/>
            <person name="Choi G."/>
            <person name="Song H."/>
            <person name="Lee J."/>
            <person name="Lee S.-C."/>
            <person name="Kwon J.-K."/>
            <person name="Lee H.-Y."/>
            <person name="Koo N."/>
            <person name="Hong Y."/>
            <person name="Kim R.W."/>
            <person name="Kang W.-H."/>
            <person name="Huh J.H."/>
            <person name="Kang B.-C."/>
            <person name="Yang T.-J."/>
            <person name="Lee Y.-H."/>
            <person name="Bennetzen J.L."/>
            <person name="Choi D."/>
        </authorList>
    </citation>
    <scope>NUCLEOTIDE SEQUENCE [LARGE SCALE GENOMIC DNA]</scope>
    <source>
        <strain evidence="10">cv. PBC81</strain>
    </source>
</reference>
<dbReference type="Pfam" id="PF03106">
    <property type="entry name" value="WRKY"/>
    <property type="match status" value="1"/>
</dbReference>
<dbReference type="AlphaFoldDB" id="A0A2G2VST2"/>
<feature type="region of interest" description="Disordered" evidence="7">
    <location>
        <begin position="290"/>
        <end position="342"/>
    </location>
</feature>
<comment type="caution">
    <text evidence="9">The sequence shown here is derived from an EMBL/GenBank/DDBJ whole genome shotgun (WGS) entry which is preliminary data.</text>
</comment>
<evidence type="ECO:0000259" key="8">
    <source>
        <dbReference type="PROSITE" id="PS50811"/>
    </source>
</evidence>
<comment type="subcellular location">
    <subcellularLocation>
        <location evidence="1">Nucleus</location>
    </subcellularLocation>
</comment>
<dbReference type="PANTHER" id="PTHR32096:SF124">
    <property type="entry name" value="WRKY TRANSCRIPTION FACTOR 22-LIKE"/>
    <property type="match status" value="1"/>
</dbReference>
<evidence type="ECO:0000256" key="1">
    <source>
        <dbReference type="ARBA" id="ARBA00004123"/>
    </source>
</evidence>
<evidence type="ECO:0000256" key="3">
    <source>
        <dbReference type="ARBA" id="ARBA00023125"/>
    </source>
</evidence>
<proteinExistence type="inferred from homology"/>
<dbReference type="GO" id="GO:0003700">
    <property type="term" value="F:DNA-binding transcription factor activity"/>
    <property type="evidence" value="ECO:0007669"/>
    <property type="project" value="InterPro"/>
</dbReference>
<feature type="compositionally biased region" description="Acidic residues" evidence="7">
    <location>
        <begin position="322"/>
        <end position="342"/>
    </location>
</feature>
<protein>
    <submittedName>
        <fullName evidence="9">WRKY transcription factor 22</fullName>
    </submittedName>
</protein>
<keyword evidence="3" id="KW-0238">DNA-binding</keyword>
<sequence>MEEDWDLHAVVRSCTPANTASTTTNDCDLVHGILKVDGALMKSLRVEKDYRQFDNDQMTLQRGSTTTSCNPTNNIHYLCSFQPRPNDNNNNSLFCFKDLLEQRILTTNSATDFEESHELCKPFFTTSESLTISSPRRVLPISPISVLGRLQDLPPSSQQQQQQHLHQLTNTKPILPKRPLSSLNGSITNCTLHAQSPRTKRRKNQLKKVCQVAADALSSDMWSWRKYGQKPIKGSPYPRGYYKCSTSKGCLARKQVERNRSDPNMFIVTYTAEHNHPMPTHRNSLAGISRHKTANPNKPTSLSPATNSPAPENQESSRDDKEDIFEDDEDEFGKTEPDDDFFDGLDELVIQATGDSLPEKFSGTLQFPWLVNNAATTAAGGG</sequence>
<evidence type="ECO:0000256" key="2">
    <source>
        <dbReference type="ARBA" id="ARBA00023015"/>
    </source>
</evidence>
<dbReference type="InterPro" id="IPR044810">
    <property type="entry name" value="WRKY_plant"/>
</dbReference>
<dbReference type="InterPro" id="IPR003657">
    <property type="entry name" value="WRKY_dom"/>
</dbReference>
<dbReference type="Proteomes" id="UP000224567">
    <property type="component" value="Unassembled WGS sequence"/>
</dbReference>
<keyword evidence="10" id="KW-1185">Reference proteome</keyword>
<dbReference type="OrthoDB" id="662136at2759"/>
<dbReference type="SUPFAM" id="SSF118290">
    <property type="entry name" value="WRKY DNA-binding domain"/>
    <property type="match status" value="1"/>
</dbReference>
<dbReference type="PANTHER" id="PTHR32096">
    <property type="entry name" value="WRKY TRANSCRIPTION FACTOR 30-RELATED-RELATED"/>
    <property type="match status" value="1"/>
</dbReference>
<evidence type="ECO:0000256" key="5">
    <source>
        <dbReference type="ARBA" id="ARBA00023242"/>
    </source>
</evidence>
<dbReference type="GO" id="GO:0000976">
    <property type="term" value="F:transcription cis-regulatory region binding"/>
    <property type="evidence" value="ECO:0007669"/>
    <property type="project" value="TreeGrafter"/>
</dbReference>
<dbReference type="PROSITE" id="PS50811">
    <property type="entry name" value="WRKY"/>
    <property type="match status" value="1"/>
</dbReference>
<keyword evidence="5" id="KW-0539">Nucleus</keyword>
<comment type="similarity">
    <text evidence="6">Belongs to the WRKY group II-e family.</text>
</comment>
<dbReference type="EMBL" id="MLFT02000010">
    <property type="protein sequence ID" value="PHT36003.1"/>
    <property type="molecule type" value="Genomic_DNA"/>
</dbReference>
<evidence type="ECO:0000256" key="7">
    <source>
        <dbReference type="SAM" id="MobiDB-lite"/>
    </source>
</evidence>
<evidence type="ECO:0000256" key="6">
    <source>
        <dbReference type="ARBA" id="ARBA00060761"/>
    </source>
</evidence>
<name>A0A2G2VST2_CAPBA</name>
<evidence type="ECO:0000256" key="4">
    <source>
        <dbReference type="ARBA" id="ARBA00023163"/>
    </source>
</evidence>
<dbReference type="GO" id="GO:0005634">
    <property type="term" value="C:nucleus"/>
    <property type="evidence" value="ECO:0007669"/>
    <property type="project" value="UniProtKB-SubCell"/>
</dbReference>
<gene>
    <name evidence="9" type="ORF">CQW23_23703</name>
</gene>
<reference evidence="9 10" key="1">
    <citation type="journal article" date="2017" name="Genome Biol.">
        <title>New reference genome sequences of hot pepper reveal the massive evolution of plant disease-resistance genes by retroduplication.</title>
        <authorList>
            <person name="Kim S."/>
            <person name="Park J."/>
            <person name="Yeom S.I."/>
            <person name="Kim Y.M."/>
            <person name="Seo E."/>
            <person name="Kim K.T."/>
            <person name="Kim M.S."/>
            <person name="Lee J.M."/>
            <person name="Cheong K."/>
            <person name="Shin H.S."/>
            <person name="Kim S.B."/>
            <person name="Han K."/>
            <person name="Lee J."/>
            <person name="Park M."/>
            <person name="Lee H.A."/>
            <person name="Lee H.Y."/>
            <person name="Lee Y."/>
            <person name="Oh S."/>
            <person name="Lee J.H."/>
            <person name="Choi E."/>
            <person name="Choi E."/>
            <person name="Lee S.E."/>
            <person name="Jeon J."/>
            <person name="Kim H."/>
            <person name="Choi G."/>
            <person name="Song H."/>
            <person name="Lee J."/>
            <person name="Lee S.C."/>
            <person name="Kwon J.K."/>
            <person name="Lee H.Y."/>
            <person name="Koo N."/>
            <person name="Hong Y."/>
            <person name="Kim R.W."/>
            <person name="Kang W.H."/>
            <person name="Huh J.H."/>
            <person name="Kang B.C."/>
            <person name="Yang T.J."/>
            <person name="Lee Y.H."/>
            <person name="Bennetzen J.L."/>
            <person name="Choi D."/>
        </authorList>
    </citation>
    <scope>NUCLEOTIDE SEQUENCE [LARGE SCALE GENOMIC DNA]</scope>
    <source>
        <strain evidence="10">cv. PBC81</strain>
    </source>
</reference>
<evidence type="ECO:0000313" key="9">
    <source>
        <dbReference type="EMBL" id="PHT36003.1"/>
    </source>
</evidence>
<feature type="domain" description="WRKY" evidence="8">
    <location>
        <begin position="213"/>
        <end position="279"/>
    </location>
</feature>
<accession>A0A2G2VST2</accession>
<dbReference type="SMART" id="SM00774">
    <property type="entry name" value="WRKY"/>
    <property type="match status" value="1"/>
</dbReference>
<dbReference type="FunFam" id="2.20.25.80:FF:000007">
    <property type="entry name" value="WRKY transcription factor 22"/>
    <property type="match status" value="1"/>
</dbReference>
<keyword evidence="2" id="KW-0805">Transcription regulation</keyword>
<dbReference type="Gene3D" id="2.20.25.80">
    <property type="entry name" value="WRKY domain"/>
    <property type="match status" value="1"/>
</dbReference>
<keyword evidence="4" id="KW-0804">Transcription</keyword>
<organism evidence="9 10">
    <name type="scientific">Capsicum baccatum</name>
    <name type="common">Peruvian pepper</name>
    <dbReference type="NCBI Taxonomy" id="33114"/>
    <lineage>
        <taxon>Eukaryota</taxon>
        <taxon>Viridiplantae</taxon>
        <taxon>Streptophyta</taxon>
        <taxon>Embryophyta</taxon>
        <taxon>Tracheophyta</taxon>
        <taxon>Spermatophyta</taxon>
        <taxon>Magnoliopsida</taxon>
        <taxon>eudicotyledons</taxon>
        <taxon>Gunneridae</taxon>
        <taxon>Pentapetalae</taxon>
        <taxon>asterids</taxon>
        <taxon>lamiids</taxon>
        <taxon>Solanales</taxon>
        <taxon>Solanaceae</taxon>
        <taxon>Solanoideae</taxon>
        <taxon>Capsiceae</taxon>
        <taxon>Capsicum</taxon>
    </lineage>
</organism>
<feature type="compositionally biased region" description="Polar residues" evidence="7">
    <location>
        <begin position="294"/>
        <end position="314"/>
    </location>
</feature>
<dbReference type="STRING" id="33114.A0A2G2VST2"/>
<dbReference type="InterPro" id="IPR036576">
    <property type="entry name" value="WRKY_dom_sf"/>
</dbReference>
<evidence type="ECO:0000313" key="10">
    <source>
        <dbReference type="Proteomes" id="UP000224567"/>
    </source>
</evidence>